<dbReference type="Proteomes" id="UP000800093">
    <property type="component" value="Unassembled WGS sequence"/>
</dbReference>
<sequence>MLRPSYVMNLGLHSLLSLFFLLSLFLETFHGVRRYLITNVSPTMPGSGADNQPGLLVHIGSLYFAPLQSIVDEFSLHIMPIAHR</sequence>
<dbReference type="AlphaFoldDB" id="A0A9P4K737"/>
<name>A0A9P4K737_9PLEO</name>
<proteinExistence type="predicted"/>
<keyword evidence="2" id="KW-1185">Reference proteome</keyword>
<dbReference type="EMBL" id="ML986622">
    <property type="protein sequence ID" value="KAF2263812.1"/>
    <property type="molecule type" value="Genomic_DNA"/>
</dbReference>
<comment type="caution">
    <text evidence="1">The sequence shown here is derived from an EMBL/GenBank/DDBJ whole genome shotgun (WGS) entry which is preliminary data.</text>
</comment>
<gene>
    <name evidence="1" type="ORF">CC78DRAFT_267555</name>
</gene>
<protein>
    <submittedName>
        <fullName evidence="1">Uncharacterized protein</fullName>
    </submittedName>
</protein>
<evidence type="ECO:0000313" key="2">
    <source>
        <dbReference type="Proteomes" id="UP000800093"/>
    </source>
</evidence>
<reference evidence="2" key="1">
    <citation type="journal article" date="2020" name="Stud. Mycol.">
        <title>101 Dothideomycetes genomes: A test case for predicting lifestyles and emergence of pathogens.</title>
        <authorList>
            <person name="Haridas S."/>
            <person name="Albert R."/>
            <person name="Binder M."/>
            <person name="Bloem J."/>
            <person name="LaButti K."/>
            <person name="Salamov A."/>
            <person name="Andreopoulos B."/>
            <person name="Baker S."/>
            <person name="Barry K."/>
            <person name="Bills G."/>
            <person name="Bluhm B."/>
            <person name="Cannon C."/>
            <person name="Castanera R."/>
            <person name="Culley D."/>
            <person name="Daum C."/>
            <person name="Ezra D."/>
            <person name="Gonzalez J."/>
            <person name="Henrissat B."/>
            <person name="Kuo A."/>
            <person name="Liang C."/>
            <person name="Lipzen A."/>
            <person name="Lutzoni F."/>
            <person name="Magnuson J."/>
            <person name="Mondo S."/>
            <person name="Nolan M."/>
            <person name="Ohm R."/>
            <person name="Pangilinan J."/>
            <person name="Park H.-J."/>
            <person name="Ramirez L."/>
            <person name="Alfaro M."/>
            <person name="Sun H."/>
            <person name="Tritt A."/>
            <person name="Yoshinaga Y."/>
            <person name="Zwiers L.-H."/>
            <person name="Turgeon B."/>
            <person name="Goodwin S."/>
            <person name="Spatafora J."/>
            <person name="Crous P."/>
            <person name="Grigoriev I."/>
        </authorList>
    </citation>
    <scope>NUCLEOTIDE SEQUENCE [LARGE SCALE GENOMIC DNA]</scope>
    <source>
        <strain evidence="2">CBS 304.66</strain>
    </source>
</reference>
<evidence type="ECO:0000313" key="1">
    <source>
        <dbReference type="EMBL" id="KAF2263812.1"/>
    </source>
</evidence>
<organism evidence="1 2">
    <name type="scientific">Lojkania enalia</name>
    <dbReference type="NCBI Taxonomy" id="147567"/>
    <lineage>
        <taxon>Eukaryota</taxon>
        <taxon>Fungi</taxon>
        <taxon>Dikarya</taxon>
        <taxon>Ascomycota</taxon>
        <taxon>Pezizomycotina</taxon>
        <taxon>Dothideomycetes</taxon>
        <taxon>Pleosporomycetidae</taxon>
        <taxon>Pleosporales</taxon>
        <taxon>Pleosporales incertae sedis</taxon>
        <taxon>Lojkania</taxon>
    </lineage>
</organism>
<accession>A0A9P4K737</accession>